<dbReference type="AlphaFoldDB" id="A0A197K4W5"/>
<dbReference type="InterPro" id="IPR001810">
    <property type="entry name" value="F-box_dom"/>
</dbReference>
<evidence type="ECO:0000259" key="2">
    <source>
        <dbReference type="PROSITE" id="PS50181"/>
    </source>
</evidence>
<dbReference type="SUPFAM" id="SSF81383">
    <property type="entry name" value="F-box domain"/>
    <property type="match status" value="1"/>
</dbReference>
<dbReference type="Proteomes" id="UP000078512">
    <property type="component" value="Unassembled WGS sequence"/>
</dbReference>
<feature type="compositionally biased region" description="Acidic residues" evidence="1">
    <location>
        <begin position="731"/>
        <end position="752"/>
    </location>
</feature>
<feature type="compositionally biased region" description="Acidic residues" evidence="1">
    <location>
        <begin position="224"/>
        <end position="237"/>
    </location>
</feature>
<feature type="region of interest" description="Disordered" evidence="1">
    <location>
        <begin position="728"/>
        <end position="758"/>
    </location>
</feature>
<dbReference type="Pfam" id="PF12937">
    <property type="entry name" value="F-box-like"/>
    <property type="match status" value="1"/>
</dbReference>
<sequence>MPFSSPSYTPRGDTNNDRLNTLTSHSSKDEYDRIYTRDLETYADCAYDSGHQDHCESEEDSDEDDNNYISFAFPLSQWTKSKRRNRAFGLKTYKGENVEIEVIQPLIESPNLPELPDEVLELICTYLSRATLRYSVNLVCKKWHEISDHFIRRAGIWKPVEGALELLLSRWPRISSLELWFDQDELSFGEPGSIITKPTFWNAFVAAIMEPKAINRQENTPRDDGDDNTDTNGDGDTDPSALSCLLHTIRHLELGGQYLNYTQVAYDFRGHLQFIESLTITISSPMSILLFTILEEFPALRSLNLIIRIWWKVYLTHGDDEDKNEATAIVVDDSPKMFPERYQLQRFCVNDVCTDLEVLERLLVTCPNLRVFNAKDIEVELTRPQEGSDIDEEEVRAAIIAEERRARQRLIDLAAKHCPKLEWYSFHIPSADLDKEDLRDEARSFPDLKMQSVSLTGYLDAVFDDALVLRGLLEDISALELHSTVLRDEVDALHRILCLTPNLLHLIAPNAYLNTSNLWKPPAPVVKFTKRRVFTTLGNRKRHHRNVRRRRAREQALTDPRSTAPAADIGTSVAIIDPLIPVTWQVHSLKTLELSLHRSSSLVDFADYIFRYRLFRNLVILTLKIWDLKVGQRQSLRKVSAAAPAAETLIEPARYPNELLGLRSLRCLEECTLRAENVPGMISVKNFKFLKRTESFKTVSFLPFRMNGIKWKETRGHRNNKSVLETMAAINDDDDDYEDDEKDVDNGEEEKEEDKKGLRDETFWPKLSTFQISYRNISTGTDTRKLVRRLQHLRPGVAFSIQSHTSFW</sequence>
<accession>A0A197K4W5</accession>
<feature type="domain" description="F-box" evidence="2">
    <location>
        <begin position="109"/>
        <end position="160"/>
    </location>
</feature>
<gene>
    <name evidence="3" type="ORF">K457DRAFT_123996</name>
</gene>
<dbReference type="OrthoDB" id="2397486at2759"/>
<dbReference type="Gene3D" id="1.20.1280.50">
    <property type="match status" value="1"/>
</dbReference>
<feature type="region of interest" description="Disordered" evidence="1">
    <location>
        <begin position="215"/>
        <end position="237"/>
    </location>
</feature>
<dbReference type="EMBL" id="KV442028">
    <property type="protein sequence ID" value="OAQ31731.1"/>
    <property type="molecule type" value="Genomic_DNA"/>
</dbReference>
<dbReference type="STRING" id="1314771.A0A197K4W5"/>
<feature type="region of interest" description="Disordered" evidence="1">
    <location>
        <begin position="1"/>
        <end position="27"/>
    </location>
</feature>
<dbReference type="InterPro" id="IPR036047">
    <property type="entry name" value="F-box-like_dom_sf"/>
</dbReference>
<feature type="region of interest" description="Disordered" evidence="1">
    <location>
        <begin position="544"/>
        <end position="564"/>
    </location>
</feature>
<evidence type="ECO:0000313" key="4">
    <source>
        <dbReference type="Proteomes" id="UP000078512"/>
    </source>
</evidence>
<evidence type="ECO:0000256" key="1">
    <source>
        <dbReference type="SAM" id="MobiDB-lite"/>
    </source>
</evidence>
<keyword evidence="4" id="KW-1185">Reference proteome</keyword>
<organism evidence="3 4">
    <name type="scientific">Linnemannia elongata AG-77</name>
    <dbReference type="NCBI Taxonomy" id="1314771"/>
    <lineage>
        <taxon>Eukaryota</taxon>
        <taxon>Fungi</taxon>
        <taxon>Fungi incertae sedis</taxon>
        <taxon>Mucoromycota</taxon>
        <taxon>Mortierellomycotina</taxon>
        <taxon>Mortierellomycetes</taxon>
        <taxon>Mortierellales</taxon>
        <taxon>Mortierellaceae</taxon>
        <taxon>Linnemannia</taxon>
    </lineage>
</organism>
<name>A0A197K4W5_9FUNG</name>
<protein>
    <recommendedName>
        <fullName evidence="2">F-box domain-containing protein</fullName>
    </recommendedName>
</protein>
<proteinExistence type="predicted"/>
<reference evidence="3 4" key="1">
    <citation type="submission" date="2016-05" db="EMBL/GenBank/DDBJ databases">
        <title>Genome sequencing reveals origins of a unique bacterial endosymbiosis in the earliest lineages of terrestrial Fungi.</title>
        <authorList>
            <consortium name="DOE Joint Genome Institute"/>
            <person name="Uehling J."/>
            <person name="Gryganskyi A."/>
            <person name="Hameed K."/>
            <person name="Tschaplinski T."/>
            <person name="Misztal P."/>
            <person name="Wu S."/>
            <person name="Desiro A."/>
            <person name="Vande Pol N."/>
            <person name="Du Z.-Y."/>
            <person name="Zienkiewicz A."/>
            <person name="Zienkiewicz K."/>
            <person name="Morin E."/>
            <person name="Tisserant E."/>
            <person name="Splivallo R."/>
            <person name="Hainaut M."/>
            <person name="Henrissat B."/>
            <person name="Ohm R."/>
            <person name="Kuo A."/>
            <person name="Yan J."/>
            <person name="Lipzen A."/>
            <person name="Nolan M."/>
            <person name="Labutti K."/>
            <person name="Barry K."/>
            <person name="Goldstein A."/>
            <person name="Labbe J."/>
            <person name="Schadt C."/>
            <person name="Tuskan G."/>
            <person name="Grigoriev I."/>
            <person name="Martin F."/>
            <person name="Vilgalys R."/>
            <person name="Bonito G."/>
        </authorList>
    </citation>
    <scope>NUCLEOTIDE SEQUENCE [LARGE SCALE GENOMIC DNA]</scope>
    <source>
        <strain evidence="3 4">AG-77</strain>
    </source>
</reference>
<dbReference type="PROSITE" id="PS50181">
    <property type="entry name" value="FBOX"/>
    <property type="match status" value="1"/>
</dbReference>
<evidence type="ECO:0000313" key="3">
    <source>
        <dbReference type="EMBL" id="OAQ31731.1"/>
    </source>
</evidence>